<dbReference type="GO" id="GO:0003964">
    <property type="term" value="F:RNA-directed DNA polymerase activity"/>
    <property type="evidence" value="ECO:0007669"/>
    <property type="project" value="UniProtKB-EC"/>
</dbReference>
<dbReference type="InterPro" id="IPR050951">
    <property type="entry name" value="Retrovirus_Pol_polyprotein"/>
</dbReference>
<gene>
    <name evidence="3" type="ORF">LNINA_LOCUS8149</name>
</gene>
<dbReference type="PANTHER" id="PTHR37984:SF5">
    <property type="entry name" value="PROTEIN NYNRIN-LIKE"/>
    <property type="match status" value="1"/>
</dbReference>
<evidence type="ECO:0000256" key="1">
    <source>
        <dbReference type="ARBA" id="ARBA00012493"/>
    </source>
</evidence>
<organism evidence="3 4">
    <name type="scientific">Leptosia nina</name>
    <dbReference type="NCBI Taxonomy" id="320188"/>
    <lineage>
        <taxon>Eukaryota</taxon>
        <taxon>Metazoa</taxon>
        <taxon>Ecdysozoa</taxon>
        <taxon>Arthropoda</taxon>
        <taxon>Hexapoda</taxon>
        <taxon>Insecta</taxon>
        <taxon>Pterygota</taxon>
        <taxon>Neoptera</taxon>
        <taxon>Endopterygota</taxon>
        <taxon>Lepidoptera</taxon>
        <taxon>Glossata</taxon>
        <taxon>Ditrysia</taxon>
        <taxon>Papilionoidea</taxon>
        <taxon>Pieridae</taxon>
        <taxon>Pierinae</taxon>
        <taxon>Leptosia</taxon>
    </lineage>
</organism>
<feature type="domain" description="Integrase zinc-binding" evidence="2">
    <location>
        <begin position="78"/>
        <end position="128"/>
    </location>
</feature>
<protein>
    <recommendedName>
        <fullName evidence="1">RNA-directed DNA polymerase</fullName>
        <ecNumber evidence="1">2.7.7.49</ecNumber>
    </recommendedName>
</protein>
<dbReference type="EC" id="2.7.7.49" evidence="1"/>
<dbReference type="Proteomes" id="UP001497472">
    <property type="component" value="Unassembled WGS sequence"/>
</dbReference>
<comment type="caution">
    <text evidence="3">The sequence shown here is derived from an EMBL/GenBank/DDBJ whole genome shotgun (WGS) entry which is preliminary data.</text>
</comment>
<proteinExistence type="predicted"/>
<evidence type="ECO:0000313" key="4">
    <source>
        <dbReference type="Proteomes" id="UP001497472"/>
    </source>
</evidence>
<accession>A0AAV1JHF4</accession>
<evidence type="ECO:0000313" key="3">
    <source>
        <dbReference type="EMBL" id="CAK1548797.1"/>
    </source>
</evidence>
<keyword evidence="4" id="KW-1185">Reference proteome</keyword>
<reference evidence="3 4" key="1">
    <citation type="submission" date="2023-11" db="EMBL/GenBank/DDBJ databases">
        <authorList>
            <person name="Okamura Y."/>
        </authorList>
    </citation>
    <scope>NUCLEOTIDE SEQUENCE [LARGE SCALE GENOMIC DNA]</scope>
</reference>
<dbReference type="Gene3D" id="1.10.340.70">
    <property type="match status" value="1"/>
</dbReference>
<name>A0AAV1JHF4_9NEOP</name>
<sequence length="165" mass="18843">MNIEADSLSRNPVLENNDDDEEILKIVNLITLDDIKADQHKNEKIWKIKNKLIERNGILYKKNRNKVKIILSEEASVKLIKEVHTEWCHLGINQMINKISPYYTAKGLTRNIKKICKDCETCIKNKSRSQNKIGLLSHLGPASKPFQIMSIDTIGGFGGQRSTKK</sequence>
<dbReference type="InterPro" id="IPR041588">
    <property type="entry name" value="Integrase_H2C2"/>
</dbReference>
<dbReference type="PANTHER" id="PTHR37984">
    <property type="entry name" value="PROTEIN CBG26694"/>
    <property type="match status" value="1"/>
</dbReference>
<dbReference type="AlphaFoldDB" id="A0AAV1JHF4"/>
<evidence type="ECO:0000259" key="2">
    <source>
        <dbReference type="Pfam" id="PF17921"/>
    </source>
</evidence>
<dbReference type="EMBL" id="CAVLEF010000011">
    <property type="protein sequence ID" value="CAK1548797.1"/>
    <property type="molecule type" value="Genomic_DNA"/>
</dbReference>
<dbReference type="Pfam" id="PF17921">
    <property type="entry name" value="Integrase_H2C2"/>
    <property type="match status" value="1"/>
</dbReference>